<reference evidence="1 2" key="1">
    <citation type="journal article" date="2012" name="Science">
        <title>The Paleozoic origin of enzymatic lignin decomposition reconstructed from 31 fungal genomes.</title>
        <authorList>
            <person name="Floudas D."/>
            <person name="Binder M."/>
            <person name="Riley R."/>
            <person name="Barry K."/>
            <person name="Blanchette R.A."/>
            <person name="Henrissat B."/>
            <person name="Martinez A.T."/>
            <person name="Otillar R."/>
            <person name="Spatafora J.W."/>
            <person name="Yadav J.S."/>
            <person name="Aerts A."/>
            <person name="Benoit I."/>
            <person name="Boyd A."/>
            <person name="Carlson A."/>
            <person name="Copeland A."/>
            <person name="Coutinho P.M."/>
            <person name="de Vries R.P."/>
            <person name="Ferreira P."/>
            <person name="Findley K."/>
            <person name="Foster B."/>
            <person name="Gaskell J."/>
            <person name="Glotzer D."/>
            <person name="Gorecki P."/>
            <person name="Heitman J."/>
            <person name="Hesse C."/>
            <person name="Hori C."/>
            <person name="Igarashi K."/>
            <person name="Jurgens J.A."/>
            <person name="Kallen N."/>
            <person name="Kersten P."/>
            <person name="Kohler A."/>
            <person name="Kuees U."/>
            <person name="Kumar T.K.A."/>
            <person name="Kuo A."/>
            <person name="LaButti K."/>
            <person name="Larrondo L.F."/>
            <person name="Lindquist E."/>
            <person name="Ling A."/>
            <person name="Lombard V."/>
            <person name="Lucas S."/>
            <person name="Lundell T."/>
            <person name="Martin R."/>
            <person name="McLaughlin D.J."/>
            <person name="Morgenstern I."/>
            <person name="Morin E."/>
            <person name="Murat C."/>
            <person name="Nagy L.G."/>
            <person name="Nolan M."/>
            <person name="Ohm R.A."/>
            <person name="Patyshakuliyeva A."/>
            <person name="Rokas A."/>
            <person name="Ruiz-Duenas F.J."/>
            <person name="Sabat G."/>
            <person name="Salamov A."/>
            <person name="Samejima M."/>
            <person name="Schmutz J."/>
            <person name="Slot J.C."/>
            <person name="St John F."/>
            <person name="Stenlid J."/>
            <person name="Sun H."/>
            <person name="Sun S."/>
            <person name="Syed K."/>
            <person name="Tsang A."/>
            <person name="Wiebenga A."/>
            <person name="Young D."/>
            <person name="Pisabarro A."/>
            <person name="Eastwood D.C."/>
            <person name="Martin F."/>
            <person name="Cullen D."/>
            <person name="Grigoriev I.V."/>
            <person name="Hibbett D.S."/>
        </authorList>
    </citation>
    <scope>NUCLEOTIDE SEQUENCE [LARGE SCALE GENOMIC DNA]</scope>
    <source>
        <strain evidence="1 2">DJM-731 SS1</strain>
    </source>
</reference>
<dbReference type="AlphaFoldDB" id="M5G1J9"/>
<proteinExistence type="predicted"/>
<evidence type="ECO:0000313" key="2">
    <source>
        <dbReference type="Proteomes" id="UP000030653"/>
    </source>
</evidence>
<keyword evidence="2" id="KW-1185">Reference proteome</keyword>
<evidence type="ECO:0008006" key="3">
    <source>
        <dbReference type="Google" id="ProtNLM"/>
    </source>
</evidence>
<dbReference type="GeneID" id="63685545"/>
<dbReference type="EMBL" id="JH795869">
    <property type="protein sequence ID" value="EJT99706.1"/>
    <property type="molecule type" value="Genomic_DNA"/>
</dbReference>
<sequence>MTVELPYDIWVEVVCHVEDQCDLIHFCRTNSMLSQLTTRRLYTSVFFDNIVEIAKFYRTVGGNDLLAAHVIALQLDLQRYASFVNISSYRRHGCLRAPSYLRLIFRLIGNLPNLKELKFGSHLTDELMSQSFSINLGQMRPRLTNFTFTRLLECSALPVLRSQSSLESLCLHYFTATNSVVELADLSSDAIPRLRRFICDSPSSIPLVRGRPVEEFCLMGNGPFTAINPGHLSFYLAHLRNASSRCLQKLELSIQPIDSTVLPQIEHALPDIMELSISTREPVQWVLPALTSSRTLDAFRGFTQLHTFKFYATNTGALTRNDLHAAMDPICDACDTLKMIEIQETGAYKNFFAL</sequence>
<organism evidence="1 2">
    <name type="scientific">Dacryopinax primogenitus (strain DJM 731)</name>
    <name type="common">Brown rot fungus</name>
    <dbReference type="NCBI Taxonomy" id="1858805"/>
    <lineage>
        <taxon>Eukaryota</taxon>
        <taxon>Fungi</taxon>
        <taxon>Dikarya</taxon>
        <taxon>Basidiomycota</taxon>
        <taxon>Agaricomycotina</taxon>
        <taxon>Dacrymycetes</taxon>
        <taxon>Dacrymycetales</taxon>
        <taxon>Dacrymycetaceae</taxon>
        <taxon>Dacryopinax</taxon>
    </lineage>
</organism>
<gene>
    <name evidence="1" type="ORF">DACRYDRAFT_117889</name>
</gene>
<dbReference type="HOGENOM" id="CLU_743989_0_0_1"/>
<dbReference type="SUPFAM" id="SSF52047">
    <property type="entry name" value="RNI-like"/>
    <property type="match status" value="1"/>
</dbReference>
<name>M5G1J9_DACPD</name>
<dbReference type="Proteomes" id="UP000030653">
    <property type="component" value="Unassembled WGS sequence"/>
</dbReference>
<accession>M5G1J9</accession>
<protein>
    <recommendedName>
        <fullName evidence="3">F-box domain-containing protein</fullName>
    </recommendedName>
</protein>
<evidence type="ECO:0000313" key="1">
    <source>
        <dbReference type="EMBL" id="EJT99706.1"/>
    </source>
</evidence>
<dbReference type="RefSeq" id="XP_040626604.1">
    <property type="nucleotide sequence ID" value="XM_040770483.1"/>
</dbReference>